<name>A0A517R352_9PLAN</name>
<keyword evidence="8" id="KW-1185">Reference proteome</keyword>
<dbReference type="Proteomes" id="UP000317318">
    <property type="component" value="Chromosome"/>
</dbReference>
<dbReference type="PANTHER" id="PTHR39535:SF2">
    <property type="entry name" value="HTTM DOMAIN-CONTAINING PROTEIN"/>
    <property type="match status" value="1"/>
</dbReference>
<dbReference type="AlphaFoldDB" id="A0A517R352"/>
<dbReference type="RefSeq" id="WP_145364401.1">
    <property type="nucleotide sequence ID" value="NZ_CP036268.1"/>
</dbReference>
<keyword evidence="4 5" id="KW-0472">Membrane</keyword>
<evidence type="ECO:0000256" key="4">
    <source>
        <dbReference type="ARBA" id="ARBA00023136"/>
    </source>
</evidence>
<feature type="transmembrane region" description="Helical" evidence="5">
    <location>
        <begin position="260"/>
        <end position="284"/>
    </location>
</feature>
<keyword evidence="3 5" id="KW-1133">Transmembrane helix</keyword>
<reference evidence="7 8" key="1">
    <citation type="submission" date="2019-02" db="EMBL/GenBank/DDBJ databases">
        <title>Deep-cultivation of Planctomycetes and their phenomic and genomic characterization uncovers novel biology.</title>
        <authorList>
            <person name="Wiegand S."/>
            <person name="Jogler M."/>
            <person name="Boedeker C."/>
            <person name="Pinto D."/>
            <person name="Vollmers J."/>
            <person name="Rivas-Marin E."/>
            <person name="Kohn T."/>
            <person name="Peeters S.H."/>
            <person name="Heuer A."/>
            <person name="Rast P."/>
            <person name="Oberbeckmann S."/>
            <person name="Bunk B."/>
            <person name="Jeske O."/>
            <person name="Meyerdierks A."/>
            <person name="Storesund J.E."/>
            <person name="Kallscheuer N."/>
            <person name="Luecker S."/>
            <person name="Lage O.M."/>
            <person name="Pohl T."/>
            <person name="Merkel B.J."/>
            <person name="Hornburger P."/>
            <person name="Mueller R.-W."/>
            <person name="Bruemmer F."/>
            <person name="Labrenz M."/>
            <person name="Spormann A.M."/>
            <person name="Op den Camp H."/>
            <person name="Overmann J."/>
            <person name="Amann R."/>
            <person name="Jetten M.S.M."/>
            <person name="Mascher T."/>
            <person name="Medema M.H."/>
            <person name="Devos D.P."/>
            <person name="Kaster A.-K."/>
            <person name="Ovreas L."/>
            <person name="Rohde M."/>
            <person name="Galperin M.Y."/>
            <person name="Jogler C."/>
        </authorList>
    </citation>
    <scope>NUCLEOTIDE SEQUENCE [LARGE SCALE GENOMIC DNA]</scope>
    <source>
        <strain evidence="7 8">Pan189</strain>
    </source>
</reference>
<dbReference type="InterPro" id="IPR052964">
    <property type="entry name" value="Sporulation_signal_mat"/>
</dbReference>
<evidence type="ECO:0000256" key="3">
    <source>
        <dbReference type="ARBA" id="ARBA00022989"/>
    </source>
</evidence>
<dbReference type="PANTHER" id="PTHR39535">
    <property type="entry name" value="SPORULATION-DELAYING PROTEIN SDPB"/>
    <property type="match status" value="1"/>
</dbReference>
<sequence>MATSTNQSASIFAQLTRPFREFFFKEEVPYGLAIVRIFLPLILFGDMLRRWPHVRELYSADGATAPLWINFGFANPFPEFPGWLAVAIFTAMLFFLLAASLGWLTRLSLAFSTLLLFYFANLDAIGTISKYTAIATHILLLLSLSDCGAVWSVDARRLGRLEPRTSAVWPQRLIQLFIGIVYLAAGMTKIHTPHFFSGEQMMYWMLTHLNNGHPLGAYMAMHPWTLSASAYITSLWELTFVFLVWSLWGRRVMLTLGVTFHLMTTLALGLYLFPMMYFAAYWAFLKEDDYRWFCERVRSSNLLNHWRAELSGTLASFTNLIRGAGGRLTPVAYAAVLPLVALGASAAEYQLDPYNERSPDGPLPLVELSQNEAQRMLARPQPIRVEDKFFTFTIGSFKIGNYLAYQRTEYALGETMFAQILLQPQHEDIYVELVLEDANGAIVASTDTLAPREMLRWTPPIGLSPALVKPGEYGLVLRLAGKPVARRSFTVTAD</sequence>
<proteinExistence type="predicted"/>
<evidence type="ECO:0000256" key="1">
    <source>
        <dbReference type="ARBA" id="ARBA00004127"/>
    </source>
</evidence>
<dbReference type="Pfam" id="PF05090">
    <property type="entry name" value="HTTM"/>
    <property type="match status" value="1"/>
</dbReference>
<evidence type="ECO:0000259" key="6">
    <source>
        <dbReference type="SMART" id="SM00752"/>
    </source>
</evidence>
<feature type="transmembrane region" description="Helical" evidence="5">
    <location>
        <begin position="134"/>
        <end position="153"/>
    </location>
</feature>
<evidence type="ECO:0000313" key="7">
    <source>
        <dbReference type="EMBL" id="QDT38283.1"/>
    </source>
</evidence>
<accession>A0A517R352</accession>
<comment type="subcellular location">
    <subcellularLocation>
        <location evidence="1">Endomembrane system</location>
        <topology evidence="1">Multi-pass membrane protein</topology>
    </subcellularLocation>
</comment>
<evidence type="ECO:0000313" key="8">
    <source>
        <dbReference type="Proteomes" id="UP000317318"/>
    </source>
</evidence>
<feature type="domain" description="HTTM-like" evidence="6">
    <location>
        <begin position="24"/>
        <end position="289"/>
    </location>
</feature>
<keyword evidence="2 5" id="KW-0812">Transmembrane</keyword>
<feature type="transmembrane region" description="Helical" evidence="5">
    <location>
        <begin position="109"/>
        <end position="128"/>
    </location>
</feature>
<dbReference type="InterPro" id="IPR011020">
    <property type="entry name" value="HTTM-like"/>
</dbReference>
<dbReference type="EMBL" id="CP036268">
    <property type="protein sequence ID" value="QDT38283.1"/>
    <property type="molecule type" value="Genomic_DNA"/>
</dbReference>
<gene>
    <name evidence="7" type="ORF">Pan189_26730</name>
</gene>
<protein>
    <submittedName>
        <fullName evidence="7">Vitamin K-dependent gamma-carboxylase</fullName>
    </submittedName>
</protein>
<dbReference type="SMART" id="SM00752">
    <property type="entry name" value="HTTM"/>
    <property type="match status" value="1"/>
</dbReference>
<feature type="transmembrane region" description="Helical" evidence="5">
    <location>
        <begin position="173"/>
        <end position="196"/>
    </location>
</feature>
<feature type="transmembrane region" description="Helical" evidence="5">
    <location>
        <begin position="80"/>
        <end position="102"/>
    </location>
</feature>
<evidence type="ECO:0000256" key="5">
    <source>
        <dbReference type="SAM" id="Phobius"/>
    </source>
</evidence>
<dbReference type="InterPro" id="IPR053934">
    <property type="entry name" value="HTTM_dom"/>
</dbReference>
<dbReference type="GO" id="GO:0012505">
    <property type="term" value="C:endomembrane system"/>
    <property type="evidence" value="ECO:0007669"/>
    <property type="project" value="UniProtKB-SubCell"/>
</dbReference>
<evidence type="ECO:0000256" key="2">
    <source>
        <dbReference type="ARBA" id="ARBA00022692"/>
    </source>
</evidence>
<dbReference type="KEGG" id="svp:Pan189_26730"/>
<feature type="transmembrane region" description="Helical" evidence="5">
    <location>
        <begin position="28"/>
        <end position="45"/>
    </location>
</feature>
<dbReference type="OrthoDB" id="252928at2"/>
<feature type="transmembrane region" description="Helical" evidence="5">
    <location>
        <begin position="228"/>
        <end position="248"/>
    </location>
</feature>
<organism evidence="7 8">
    <name type="scientific">Stratiformator vulcanicus</name>
    <dbReference type="NCBI Taxonomy" id="2527980"/>
    <lineage>
        <taxon>Bacteria</taxon>
        <taxon>Pseudomonadati</taxon>
        <taxon>Planctomycetota</taxon>
        <taxon>Planctomycetia</taxon>
        <taxon>Planctomycetales</taxon>
        <taxon>Planctomycetaceae</taxon>
        <taxon>Stratiformator</taxon>
    </lineage>
</organism>